<comment type="subcellular location">
    <subcellularLocation>
        <location evidence="1">Nucleus</location>
    </subcellularLocation>
</comment>
<accession>A0A4C1VAP2</accession>
<dbReference type="InterPro" id="IPR052035">
    <property type="entry name" value="ZnF_BED_domain_contain"/>
</dbReference>
<feature type="domain" description="HAT C-terminal dimerisation" evidence="7">
    <location>
        <begin position="457"/>
        <end position="535"/>
    </location>
</feature>
<dbReference type="GO" id="GO:0005634">
    <property type="term" value="C:nucleus"/>
    <property type="evidence" value="ECO:0007669"/>
    <property type="project" value="UniProtKB-SubCell"/>
</dbReference>
<evidence type="ECO:0000256" key="4">
    <source>
        <dbReference type="ARBA" id="ARBA00022833"/>
    </source>
</evidence>
<dbReference type="AlphaFoldDB" id="A0A4C1VAP2"/>
<sequence>MNLNKNIGFHKESGSDPSPHKILPKETEEISECTSRSNTYAVPGPSTSTDQTVNIDDDPVSSPKRQKIQKSIKNSFEEIISYTTTTGDKARKINNAILYFICKDNQPFSVVDNEGFRNLLKVTAPHYKIPSRSTITRWIDDKYDALSNVLKSKLSTVEHLTLTSDIWSDMQMRSFLSVTAHFGLGSEFQSVTLGVYQLDDRHTSEYIATKLLKTCDDWGIDIEKVSAVVTDNAANMSCVTSDELRKSVKAETKLVQDVPTRWNSTYYMIQRFLELKNAVSDILIRHKSAPPMLTGLELNISSSLLNILKPLEAATKEVFGDKYCTSSKVIPLVHCMVSKLKALVIDEPLVMEVHKLVLKEINKRMGVIERVSSLAIGTILDPRFKKLHFEDPIACSNAVQKIKDIMKKALLDDRHNVESDSDKSESDKVSKDFWSDHHKLVHKNWKSNKSEDCISDELSVYLRTPVSRLKEQPLEVWDDYKQQFPQLFKIAYKYLTIVASSVPSERLFSKASQVLNQQRTRIQGKRVNKILFLQSLERKYWDI</sequence>
<dbReference type="EMBL" id="BGZK01000309">
    <property type="protein sequence ID" value="GBP35776.1"/>
    <property type="molecule type" value="Genomic_DNA"/>
</dbReference>
<evidence type="ECO:0000313" key="8">
    <source>
        <dbReference type="EMBL" id="GBP35776.1"/>
    </source>
</evidence>
<dbReference type="SUPFAM" id="SSF140996">
    <property type="entry name" value="Hermes dimerisation domain"/>
    <property type="match status" value="1"/>
</dbReference>
<dbReference type="InterPro" id="IPR008906">
    <property type="entry name" value="HATC_C_dom"/>
</dbReference>
<comment type="caution">
    <text evidence="8">The sequence shown here is derived from an EMBL/GenBank/DDBJ whole genome shotgun (WGS) entry which is preliminary data.</text>
</comment>
<evidence type="ECO:0000256" key="2">
    <source>
        <dbReference type="ARBA" id="ARBA00022723"/>
    </source>
</evidence>
<dbReference type="OrthoDB" id="2438421at2759"/>
<evidence type="ECO:0000256" key="6">
    <source>
        <dbReference type="SAM" id="MobiDB-lite"/>
    </source>
</evidence>
<name>A0A4C1VAP2_EUMVA</name>
<dbReference type="GO" id="GO:0046983">
    <property type="term" value="F:protein dimerization activity"/>
    <property type="evidence" value="ECO:0007669"/>
    <property type="project" value="InterPro"/>
</dbReference>
<dbReference type="PANTHER" id="PTHR46481:SF10">
    <property type="entry name" value="ZINC FINGER BED DOMAIN-CONTAINING PROTEIN 39"/>
    <property type="match status" value="1"/>
</dbReference>
<protein>
    <submittedName>
        <fullName evidence="8">Zinc finger BED domain-containing protein 4</fullName>
    </submittedName>
</protein>
<dbReference type="GO" id="GO:0008270">
    <property type="term" value="F:zinc ion binding"/>
    <property type="evidence" value="ECO:0007669"/>
    <property type="project" value="UniProtKB-KW"/>
</dbReference>
<feature type="compositionally biased region" description="Polar residues" evidence="6">
    <location>
        <begin position="32"/>
        <end position="54"/>
    </location>
</feature>
<keyword evidence="3" id="KW-0863">Zinc-finger</keyword>
<gene>
    <name evidence="8" type="primary">ZBED4</name>
    <name evidence="8" type="ORF">EVAR_20629_1</name>
</gene>
<evidence type="ECO:0000259" key="7">
    <source>
        <dbReference type="Pfam" id="PF05699"/>
    </source>
</evidence>
<evidence type="ECO:0000256" key="3">
    <source>
        <dbReference type="ARBA" id="ARBA00022771"/>
    </source>
</evidence>
<proteinExistence type="predicted"/>
<feature type="region of interest" description="Disordered" evidence="6">
    <location>
        <begin position="1"/>
        <end position="66"/>
    </location>
</feature>
<evidence type="ECO:0000313" key="9">
    <source>
        <dbReference type="Proteomes" id="UP000299102"/>
    </source>
</evidence>
<organism evidence="8 9">
    <name type="scientific">Eumeta variegata</name>
    <name type="common">Bagworm moth</name>
    <name type="synonym">Eumeta japonica</name>
    <dbReference type="NCBI Taxonomy" id="151549"/>
    <lineage>
        <taxon>Eukaryota</taxon>
        <taxon>Metazoa</taxon>
        <taxon>Ecdysozoa</taxon>
        <taxon>Arthropoda</taxon>
        <taxon>Hexapoda</taxon>
        <taxon>Insecta</taxon>
        <taxon>Pterygota</taxon>
        <taxon>Neoptera</taxon>
        <taxon>Endopterygota</taxon>
        <taxon>Lepidoptera</taxon>
        <taxon>Glossata</taxon>
        <taxon>Ditrysia</taxon>
        <taxon>Tineoidea</taxon>
        <taxon>Psychidae</taxon>
        <taxon>Oiketicinae</taxon>
        <taxon>Eumeta</taxon>
    </lineage>
</organism>
<keyword evidence="4" id="KW-0862">Zinc</keyword>
<reference evidence="8 9" key="1">
    <citation type="journal article" date="2019" name="Commun. Biol.">
        <title>The bagworm genome reveals a unique fibroin gene that provides high tensile strength.</title>
        <authorList>
            <person name="Kono N."/>
            <person name="Nakamura H."/>
            <person name="Ohtoshi R."/>
            <person name="Tomita M."/>
            <person name="Numata K."/>
            <person name="Arakawa K."/>
        </authorList>
    </citation>
    <scope>NUCLEOTIDE SEQUENCE [LARGE SCALE GENOMIC DNA]</scope>
</reference>
<dbReference type="Proteomes" id="UP000299102">
    <property type="component" value="Unassembled WGS sequence"/>
</dbReference>
<keyword evidence="2" id="KW-0479">Metal-binding</keyword>
<dbReference type="PANTHER" id="PTHR46481">
    <property type="entry name" value="ZINC FINGER BED DOMAIN-CONTAINING PROTEIN 4"/>
    <property type="match status" value="1"/>
</dbReference>
<keyword evidence="9" id="KW-1185">Reference proteome</keyword>
<dbReference type="SUPFAM" id="SSF53098">
    <property type="entry name" value="Ribonuclease H-like"/>
    <property type="match status" value="1"/>
</dbReference>
<evidence type="ECO:0000256" key="5">
    <source>
        <dbReference type="ARBA" id="ARBA00023242"/>
    </source>
</evidence>
<keyword evidence="5" id="KW-0539">Nucleus</keyword>
<evidence type="ECO:0000256" key="1">
    <source>
        <dbReference type="ARBA" id="ARBA00004123"/>
    </source>
</evidence>
<dbReference type="InterPro" id="IPR012337">
    <property type="entry name" value="RNaseH-like_sf"/>
</dbReference>
<dbReference type="Pfam" id="PF05699">
    <property type="entry name" value="Dimer_Tnp_hAT"/>
    <property type="match status" value="1"/>
</dbReference>
<dbReference type="STRING" id="151549.A0A4C1VAP2"/>